<organism evidence="5 6">
    <name type="scientific">Apiospora saccharicola</name>
    <dbReference type="NCBI Taxonomy" id="335842"/>
    <lineage>
        <taxon>Eukaryota</taxon>
        <taxon>Fungi</taxon>
        <taxon>Dikarya</taxon>
        <taxon>Ascomycota</taxon>
        <taxon>Pezizomycotina</taxon>
        <taxon>Sordariomycetes</taxon>
        <taxon>Xylariomycetidae</taxon>
        <taxon>Amphisphaeriales</taxon>
        <taxon>Apiosporaceae</taxon>
        <taxon>Apiospora</taxon>
    </lineage>
</organism>
<proteinExistence type="predicted"/>
<feature type="compositionally biased region" description="Polar residues" evidence="3">
    <location>
        <begin position="124"/>
        <end position="141"/>
    </location>
</feature>
<protein>
    <submittedName>
        <fullName evidence="5">Fungal specific transcription factor domain-containing protein</fullName>
    </submittedName>
</protein>
<sequence length="709" mass="79168">MPSLGKHVAETTFGRIGFGFAPNDYIQIKPIPSDTAPLPRTSCQPCVRRHYAEPCQTGHLSSVGETAGSRRATPVDRERKGGKRCIYTLSNSTPVRPHGGNRSSQGRSGADRSRQPSSPSPSSVQLNEMQSPSPSPSLRNSILNRRATCGHGYLGATSYSAVLQETRDNLNLLGATPQTHDSSRDVLGREEPDILTPSIRELCFTVLRLLPQPNKVVFQKKGNSAVYQSYMHRVAEHILKTLYETWGEHLNAGAEDETKLEDMAKAVCVNSMEPFSDSIRDTEEWLSQFSGPNLRWEAIGVLFDLLDTEAKSVKRRFVSDTQHEHLEYLRRIAAAGIQTLGLCIQLSREFTSGNILLIFLHHRRATLESITSGDASLPTWQCHAAHISLLTFHGFHDEPNTHSYRYNPTYRPSLAIECRRRILATSFCSDNVMVTFTGRPPLLGTNYISTPLPLDISDDVLFSDEQTLVRVASETLDERGWNISNQFYPATTIRARAVLSHIRAEIIELALGKDPFAFERIGQLRAKQIQAVSEFPESVVFQLQDIRATDTDNTRFYQRLLVRLEILMNEFLLDRLQYRHFQADSSDLLVTAYEMVVLVLTVWTHMDLFTEKRNFDWVLMGYGAPAGGVLCMELLNPTLQGAHPKNADISRSAIIQKLSLLVGFFEWVSPSAPNAALCENAMTTIKHVLDATLNSTGPAAAGRLQFRSA</sequence>
<accession>A0ABR1W091</accession>
<evidence type="ECO:0000313" key="6">
    <source>
        <dbReference type="Proteomes" id="UP001446871"/>
    </source>
</evidence>
<evidence type="ECO:0000256" key="3">
    <source>
        <dbReference type="SAM" id="MobiDB-lite"/>
    </source>
</evidence>
<dbReference type="PANTHER" id="PTHR31001">
    <property type="entry name" value="UNCHARACTERIZED TRANSCRIPTIONAL REGULATORY PROTEIN"/>
    <property type="match status" value="1"/>
</dbReference>
<reference evidence="5 6" key="1">
    <citation type="submission" date="2023-01" db="EMBL/GenBank/DDBJ databases">
        <title>Analysis of 21 Apiospora genomes using comparative genomics revels a genus with tremendous synthesis potential of carbohydrate active enzymes and secondary metabolites.</title>
        <authorList>
            <person name="Sorensen T."/>
        </authorList>
    </citation>
    <scope>NUCLEOTIDE SEQUENCE [LARGE SCALE GENOMIC DNA]</scope>
    <source>
        <strain evidence="5 6">CBS 83171</strain>
    </source>
</reference>
<dbReference type="InterPro" id="IPR050613">
    <property type="entry name" value="Sec_Metabolite_Reg"/>
</dbReference>
<name>A0ABR1W091_9PEZI</name>
<dbReference type="InterPro" id="IPR007219">
    <property type="entry name" value="XnlR_reg_dom"/>
</dbReference>
<dbReference type="PANTHER" id="PTHR31001:SF40">
    <property type="entry name" value="ZN(II)2CYS6 TRANSCRIPTION FACTOR (EUROFUNG)"/>
    <property type="match status" value="1"/>
</dbReference>
<feature type="region of interest" description="Disordered" evidence="3">
    <location>
        <begin position="58"/>
        <end position="141"/>
    </location>
</feature>
<evidence type="ECO:0000259" key="4">
    <source>
        <dbReference type="Pfam" id="PF04082"/>
    </source>
</evidence>
<dbReference type="Proteomes" id="UP001446871">
    <property type="component" value="Unassembled WGS sequence"/>
</dbReference>
<comment type="subcellular location">
    <subcellularLocation>
        <location evidence="1">Nucleus</location>
    </subcellularLocation>
</comment>
<gene>
    <name evidence="5" type="ORF">PG996_003075</name>
</gene>
<evidence type="ECO:0000256" key="1">
    <source>
        <dbReference type="ARBA" id="ARBA00004123"/>
    </source>
</evidence>
<keyword evidence="2" id="KW-0539">Nucleus</keyword>
<dbReference type="CDD" id="cd12148">
    <property type="entry name" value="fungal_TF_MHR"/>
    <property type="match status" value="1"/>
</dbReference>
<feature type="domain" description="Xylanolytic transcriptional activator regulatory" evidence="4">
    <location>
        <begin position="380"/>
        <end position="459"/>
    </location>
</feature>
<evidence type="ECO:0000313" key="5">
    <source>
        <dbReference type="EMBL" id="KAK8076905.1"/>
    </source>
</evidence>
<dbReference type="EMBL" id="JAQQWM010000002">
    <property type="protein sequence ID" value="KAK8076905.1"/>
    <property type="molecule type" value="Genomic_DNA"/>
</dbReference>
<keyword evidence="6" id="KW-1185">Reference proteome</keyword>
<comment type="caution">
    <text evidence="5">The sequence shown here is derived from an EMBL/GenBank/DDBJ whole genome shotgun (WGS) entry which is preliminary data.</text>
</comment>
<evidence type="ECO:0000256" key="2">
    <source>
        <dbReference type="ARBA" id="ARBA00023242"/>
    </source>
</evidence>
<dbReference type="Pfam" id="PF04082">
    <property type="entry name" value="Fungal_trans"/>
    <property type="match status" value="1"/>
</dbReference>